<dbReference type="AlphaFoldDB" id="A0AAW5SK77"/>
<dbReference type="Proteomes" id="UP001207528">
    <property type="component" value="Unassembled WGS sequence"/>
</dbReference>
<organism evidence="2 3">
    <name type="scientific">Mycolicibacterium novocastrense</name>
    <name type="common">Mycobacterium novocastrense</name>
    <dbReference type="NCBI Taxonomy" id="59813"/>
    <lineage>
        <taxon>Bacteria</taxon>
        <taxon>Bacillati</taxon>
        <taxon>Actinomycetota</taxon>
        <taxon>Actinomycetes</taxon>
        <taxon>Mycobacteriales</taxon>
        <taxon>Mycobacteriaceae</taxon>
        <taxon>Mycolicibacterium</taxon>
    </lineage>
</organism>
<evidence type="ECO:0000313" key="3">
    <source>
        <dbReference type="Proteomes" id="UP001207528"/>
    </source>
</evidence>
<gene>
    <name evidence="2" type="ORF">H7I77_14225</name>
</gene>
<dbReference type="EMBL" id="JACKTI010000038">
    <property type="protein sequence ID" value="MCV7024488.1"/>
    <property type="molecule type" value="Genomic_DNA"/>
</dbReference>
<keyword evidence="1" id="KW-0732">Signal</keyword>
<evidence type="ECO:0000256" key="1">
    <source>
        <dbReference type="SAM" id="SignalP"/>
    </source>
</evidence>
<evidence type="ECO:0000313" key="2">
    <source>
        <dbReference type="EMBL" id="MCV7024488.1"/>
    </source>
</evidence>
<protein>
    <submittedName>
        <fullName evidence="2">Uncharacterized protein</fullName>
    </submittedName>
</protein>
<feature type="signal peptide" evidence="1">
    <location>
        <begin position="1"/>
        <end position="34"/>
    </location>
</feature>
<accession>A0AAW5SK77</accession>
<proteinExistence type="predicted"/>
<name>A0AAW5SK77_MYCNV</name>
<reference evidence="2" key="1">
    <citation type="submission" date="2020-07" db="EMBL/GenBank/DDBJ databases">
        <authorList>
            <person name="Pettersson B.M.F."/>
            <person name="Behra P.R.K."/>
            <person name="Ramesh M."/>
            <person name="Das S."/>
            <person name="Dasgupta S."/>
            <person name="Kirsebom L.A."/>
        </authorList>
    </citation>
    <scope>NUCLEOTIDE SEQUENCE</scope>
    <source>
        <strain evidence="2">DSM 44203</strain>
    </source>
</reference>
<comment type="caution">
    <text evidence="2">The sequence shown here is derived from an EMBL/GenBank/DDBJ whole genome shotgun (WGS) entry which is preliminary data.</text>
</comment>
<reference evidence="2" key="2">
    <citation type="journal article" date="2022" name="BMC Genomics">
        <title>Comparative genome analysis of mycobacteria focusing on tRNA and non-coding RNA.</title>
        <authorList>
            <person name="Behra P.R.K."/>
            <person name="Pettersson B.M.F."/>
            <person name="Ramesh M."/>
            <person name="Das S."/>
            <person name="Dasgupta S."/>
            <person name="Kirsebom L.A."/>
        </authorList>
    </citation>
    <scope>NUCLEOTIDE SEQUENCE</scope>
    <source>
        <strain evidence="2">DSM 44203</strain>
    </source>
</reference>
<sequence length="182" mass="18377">MGVLPMLMSTTFKVSCAIAVTTFAAALGIGSATAQSNDYSRLPVDPNTITDSLAYAAAPLAIDPDGQPGVRAEYTHREGGTRQITTTILVLADPGAATAALNGAAADVANQHSQPVDVGTGGTMVTGTSRDGTESVAVLTFTEGNTATTIEFEGPANDPAPADLVTELGQKQAAAITNWQGA</sequence>
<feature type="chain" id="PRO_5043947158" evidence="1">
    <location>
        <begin position="35"/>
        <end position="182"/>
    </location>
</feature>